<dbReference type="InterPro" id="IPR052155">
    <property type="entry name" value="Biofilm_reg_signaling"/>
</dbReference>
<dbReference type="InterPro" id="IPR012226">
    <property type="entry name" value="Diguanyl_cyclase/Pdiesterase"/>
</dbReference>
<dbReference type="SMART" id="SM00052">
    <property type="entry name" value="EAL"/>
    <property type="match status" value="1"/>
</dbReference>
<dbReference type="EMBL" id="JAQSIP010000003">
    <property type="protein sequence ID" value="MDD0838808.1"/>
    <property type="molecule type" value="Genomic_DNA"/>
</dbReference>
<dbReference type="SMART" id="SM00267">
    <property type="entry name" value="GGDEF"/>
    <property type="match status" value="1"/>
</dbReference>
<dbReference type="Pfam" id="PF13188">
    <property type="entry name" value="PAS_8"/>
    <property type="match status" value="1"/>
</dbReference>
<evidence type="ECO:0000259" key="1">
    <source>
        <dbReference type="PROSITE" id="PS50113"/>
    </source>
</evidence>
<organism evidence="4 5">
    <name type="scientific">Curvibacter cyanobacteriorum</name>
    <dbReference type="NCBI Taxonomy" id="3026422"/>
    <lineage>
        <taxon>Bacteria</taxon>
        <taxon>Pseudomonadati</taxon>
        <taxon>Pseudomonadota</taxon>
        <taxon>Betaproteobacteria</taxon>
        <taxon>Burkholderiales</taxon>
        <taxon>Comamonadaceae</taxon>
        <taxon>Curvibacter</taxon>
    </lineage>
</organism>
<dbReference type="PIRSF" id="PIRSF005925">
    <property type="entry name" value="Dos"/>
    <property type="match status" value="1"/>
</dbReference>
<dbReference type="Proteomes" id="UP001528673">
    <property type="component" value="Unassembled WGS sequence"/>
</dbReference>
<dbReference type="PANTHER" id="PTHR44757">
    <property type="entry name" value="DIGUANYLATE CYCLASE DGCP"/>
    <property type="match status" value="1"/>
</dbReference>
<keyword evidence="5" id="KW-1185">Reference proteome</keyword>
<gene>
    <name evidence="4" type="ORF">PSQ40_09525</name>
</gene>
<dbReference type="SUPFAM" id="SSF55073">
    <property type="entry name" value="Nucleotide cyclase"/>
    <property type="match status" value="1"/>
</dbReference>
<dbReference type="NCBIfam" id="TIGR00229">
    <property type="entry name" value="sensory_box"/>
    <property type="match status" value="1"/>
</dbReference>
<dbReference type="CDD" id="cd00130">
    <property type="entry name" value="PAS"/>
    <property type="match status" value="1"/>
</dbReference>
<feature type="domain" description="GGDEF" evidence="3">
    <location>
        <begin position="407"/>
        <end position="539"/>
    </location>
</feature>
<dbReference type="CDD" id="cd01949">
    <property type="entry name" value="GGDEF"/>
    <property type="match status" value="1"/>
</dbReference>
<dbReference type="SUPFAM" id="SSF141868">
    <property type="entry name" value="EAL domain-like"/>
    <property type="match status" value="1"/>
</dbReference>
<dbReference type="InterPro" id="IPR001610">
    <property type="entry name" value="PAC"/>
</dbReference>
<sequence length="801" mass="88498">MSAQPPVPSLDGLLEAVWLVEAEGLTVCAVNAAACQLMGGVPAASLLGHLVTDWAVSPEDMVFWSGVAGGAPDGLWSQSLIRRPDGEVLSVERRISPTTLADGRAAFLVAVLDRSREQQAANELEQLVAELRATLDSTADGILVCSLRGDVRAFNRRFAQIWDLPDTLQTRRDDTALHAHLAHSVVDTGAYQARLEVLTGMPEMQGTDTLLLRNGRVLERVSIPQLSRGRPVGRVYSFRDVTDQMAAEAGLKLAAKVFECSLDAAFIASADELLVAVNPACERLAQQAAGRLLGRVAGSLFTDPHNDQLLDTIRAHWRRHGFWEGEVWLRREDGEACPVQLSWVVLRDEQDQVRQSIGFFRDLTEQRAARHRIEQLAYSDVLTGLPNRLLLSQRVDFALQMARRQATSFAILFLDLDRFKNINDSLGHQFGDRVLVQVAGRIRSCLRDVDTLCRLGGDEFVVYLHGVDAEGAELVVGRILQELTRPFLQDDMNFSIGCSIGVAMYPQDGSTLDELIKQADTAMYEVKATGRGHFRFYRPQMNVDVLSRMKLETAMRQALEQGKFRLHYQPQLNLLSGRLIGAEALIRWIDEERGPVSPGQFIPLAEESGFIVQIGAWVLAEAVRQAVCWQQAGTPMLVSVNVSALQFRQPDFVQRVAQTLSEAGLPAELLELELTESILVQDADEVLQRLQALSSLGVHLAIDDFGTGYSSLAYLKKFPIDKLKIDQSFVRGLPEDESDTAIVVAMISMARALKLSVIAEGVETEAQRATLQRLGCDEYQGFLCSPGVPPDKFAHFLQALR</sequence>
<dbReference type="RefSeq" id="WP_273951122.1">
    <property type="nucleotide sequence ID" value="NZ_JAQSIP010000003.1"/>
</dbReference>
<reference evidence="4 5" key="1">
    <citation type="submission" date="2023-02" db="EMBL/GenBank/DDBJ databases">
        <title>Bacterial whole genomic sequence of Curvibacter sp. HBC61.</title>
        <authorList>
            <person name="Le V."/>
            <person name="Ko S.-R."/>
            <person name="Ahn C.-Y."/>
            <person name="Oh H.-M."/>
        </authorList>
    </citation>
    <scope>NUCLEOTIDE SEQUENCE [LARGE SCALE GENOMIC DNA]</scope>
    <source>
        <strain evidence="4 5">HBC61</strain>
    </source>
</reference>
<dbReference type="InterPro" id="IPR000160">
    <property type="entry name" value="GGDEF_dom"/>
</dbReference>
<dbReference type="PROSITE" id="PS50113">
    <property type="entry name" value="PAC"/>
    <property type="match status" value="1"/>
</dbReference>
<dbReference type="InterPro" id="IPR043128">
    <property type="entry name" value="Rev_trsase/Diguanyl_cyclase"/>
</dbReference>
<proteinExistence type="predicted"/>
<dbReference type="Gene3D" id="3.20.20.450">
    <property type="entry name" value="EAL domain"/>
    <property type="match status" value="1"/>
</dbReference>
<protein>
    <submittedName>
        <fullName evidence="4">EAL domain-containing protein</fullName>
    </submittedName>
</protein>
<dbReference type="Gene3D" id="3.30.450.20">
    <property type="entry name" value="PAS domain"/>
    <property type="match status" value="3"/>
</dbReference>
<dbReference type="Gene3D" id="3.30.70.270">
    <property type="match status" value="1"/>
</dbReference>
<evidence type="ECO:0000259" key="3">
    <source>
        <dbReference type="PROSITE" id="PS50887"/>
    </source>
</evidence>
<dbReference type="PROSITE" id="PS50883">
    <property type="entry name" value="EAL"/>
    <property type="match status" value="1"/>
</dbReference>
<dbReference type="Pfam" id="PF00990">
    <property type="entry name" value="GGDEF"/>
    <property type="match status" value="1"/>
</dbReference>
<evidence type="ECO:0000259" key="2">
    <source>
        <dbReference type="PROSITE" id="PS50883"/>
    </source>
</evidence>
<dbReference type="NCBIfam" id="TIGR00254">
    <property type="entry name" value="GGDEF"/>
    <property type="match status" value="1"/>
</dbReference>
<dbReference type="InterPro" id="IPR035919">
    <property type="entry name" value="EAL_sf"/>
</dbReference>
<dbReference type="InterPro" id="IPR029787">
    <property type="entry name" value="Nucleotide_cyclase"/>
</dbReference>
<dbReference type="CDD" id="cd01948">
    <property type="entry name" value="EAL"/>
    <property type="match status" value="1"/>
</dbReference>
<dbReference type="PROSITE" id="PS50887">
    <property type="entry name" value="GGDEF"/>
    <property type="match status" value="1"/>
</dbReference>
<dbReference type="InterPro" id="IPR000700">
    <property type="entry name" value="PAS-assoc_C"/>
</dbReference>
<evidence type="ECO:0000313" key="5">
    <source>
        <dbReference type="Proteomes" id="UP001528673"/>
    </source>
</evidence>
<dbReference type="PANTHER" id="PTHR44757:SF2">
    <property type="entry name" value="BIOFILM ARCHITECTURE MAINTENANCE PROTEIN MBAA"/>
    <property type="match status" value="1"/>
</dbReference>
<dbReference type="InterPro" id="IPR000014">
    <property type="entry name" value="PAS"/>
</dbReference>
<dbReference type="InterPro" id="IPR035965">
    <property type="entry name" value="PAS-like_dom_sf"/>
</dbReference>
<dbReference type="SUPFAM" id="SSF55785">
    <property type="entry name" value="PYP-like sensor domain (PAS domain)"/>
    <property type="match status" value="3"/>
</dbReference>
<comment type="caution">
    <text evidence="4">The sequence shown here is derived from an EMBL/GenBank/DDBJ whole genome shotgun (WGS) entry which is preliminary data.</text>
</comment>
<name>A0ABT5N1B0_9BURK</name>
<feature type="domain" description="PAC" evidence="1">
    <location>
        <begin position="323"/>
        <end position="375"/>
    </location>
</feature>
<dbReference type="Pfam" id="PF00563">
    <property type="entry name" value="EAL"/>
    <property type="match status" value="1"/>
</dbReference>
<dbReference type="SMART" id="SM00091">
    <property type="entry name" value="PAS"/>
    <property type="match status" value="3"/>
</dbReference>
<dbReference type="SMART" id="SM00086">
    <property type="entry name" value="PAC"/>
    <property type="match status" value="2"/>
</dbReference>
<evidence type="ECO:0000313" key="4">
    <source>
        <dbReference type="EMBL" id="MDD0838808.1"/>
    </source>
</evidence>
<feature type="domain" description="EAL" evidence="2">
    <location>
        <begin position="548"/>
        <end position="801"/>
    </location>
</feature>
<accession>A0ABT5N1B0</accession>
<dbReference type="Pfam" id="PF13426">
    <property type="entry name" value="PAS_9"/>
    <property type="match status" value="1"/>
</dbReference>
<dbReference type="InterPro" id="IPR001633">
    <property type="entry name" value="EAL_dom"/>
</dbReference>